<protein>
    <submittedName>
        <fullName evidence="4">Cell wall integrity and stress response protein 1</fullName>
    </submittedName>
</protein>
<dbReference type="RefSeq" id="WP_113859388.1">
    <property type="nucleotide sequence ID" value="NZ_PDCG01000001.1"/>
</dbReference>
<keyword evidence="2" id="KW-0472">Membrane</keyword>
<evidence type="ECO:0000259" key="3">
    <source>
        <dbReference type="Pfam" id="PF13399"/>
    </source>
</evidence>
<feature type="transmembrane region" description="Helical" evidence="2">
    <location>
        <begin position="39"/>
        <end position="59"/>
    </location>
</feature>
<name>A0A366K9I6_9BIFI</name>
<reference evidence="4 5" key="1">
    <citation type="submission" date="2017-10" db="EMBL/GenBank/DDBJ databases">
        <title>Bifidobacterium xylocopum sp. nov. and Bifidobacterium aemilianum sp. nov., from the carpenter bee (Xylocopa violacea) digestive tract.</title>
        <authorList>
            <person name="Alberoni D."/>
            <person name="Baffoni L."/>
            <person name="Di Gioia D."/>
            <person name="Gaggia F."/>
            <person name="Biavati B."/>
        </authorList>
    </citation>
    <scope>NUCLEOTIDE SEQUENCE [LARGE SCALE GENOMIC DNA]</scope>
    <source>
        <strain evidence="4 5">XV10</strain>
    </source>
</reference>
<comment type="caution">
    <text evidence="4">The sequence shown here is derived from an EMBL/GenBank/DDBJ whole genome shotgun (WGS) entry which is preliminary data.</text>
</comment>
<keyword evidence="2" id="KW-0812">Transmembrane</keyword>
<feature type="region of interest" description="Disordered" evidence="1">
    <location>
        <begin position="1"/>
        <end position="25"/>
    </location>
</feature>
<dbReference type="InterPro" id="IPR027381">
    <property type="entry name" value="LytR/CpsA/Psr_C"/>
</dbReference>
<proteinExistence type="predicted"/>
<evidence type="ECO:0000256" key="2">
    <source>
        <dbReference type="SAM" id="Phobius"/>
    </source>
</evidence>
<dbReference type="AlphaFoldDB" id="A0A366K9I6"/>
<dbReference type="EMBL" id="PDCG01000001">
    <property type="protein sequence ID" value="RBP98410.1"/>
    <property type="molecule type" value="Genomic_DNA"/>
</dbReference>
<dbReference type="Gene3D" id="3.30.70.2390">
    <property type="match status" value="1"/>
</dbReference>
<evidence type="ECO:0000313" key="4">
    <source>
        <dbReference type="EMBL" id="RBP98410.1"/>
    </source>
</evidence>
<feature type="region of interest" description="Disordered" evidence="1">
    <location>
        <begin position="72"/>
        <end position="134"/>
    </location>
</feature>
<evidence type="ECO:0000256" key="1">
    <source>
        <dbReference type="SAM" id="MobiDB-lite"/>
    </source>
</evidence>
<feature type="compositionally biased region" description="Basic and acidic residues" evidence="1">
    <location>
        <begin position="84"/>
        <end position="123"/>
    </location>
</feature>
<dbReference type="Proteomes" id="UP000252530">
    <property type="component" value="Unassembled WGS sequence"/>
</dbReference>
<dbReference type="OrthoDB" id="3242784at2"/>
<sequence>MSRKDQETYESYSKDSFDNPPEGPVGVHRGNTSLAIRMLPFLVVIIIALLAGILTWGYYSGEFRRINFPWQSKEETSSQVRGSDSSKQEDVKKAQKDKADDKAKQDESEGKAKDDAEQQKAEKNTPAPVAPAQTVNKQTAVHVINGTSINGYAAQKSNALRNAGYANVTPENANGQLPSTTVVRYQNETDKATAEDVAKTLGIAAVEQTPEAPGPVVVILLN</sequence>
<accession>A0A366K9I6</accession>
<dbReference type="Pfam" id="PF13399">
    <property type="entry name" value="LytR_C"/>
    <property type="match status" value="1"/>
</dbReference>
<gene>
    <name evidence="4" type="ORF">CRD60_00640</name>
</gene>
<organism evidence="4 5">
    <name type="scientific">Bifidobacterium aemilianum</name>
    <dbReference type="NCBI Taxonomy" id="2493120"/>
    <lineage>
        <taxon>Bacteria</taxon>
        <taxon>Bacillati</taxon>
        <taxon>Actinomycetota</taxon>
        <taxon>Actinomycetes</taxon>
        <taxon>Bifidobacteriales</taxon>
        <taxon>Bifidobacteriaceae</taxon>
        <taxon>Bifidobacterium</taxon>
    </lineage>
</organism>
<keyword evidence="5" id="KW-1185">Reference proteome</keyword>
<evidence type="ECO:0000313" key="5">
    <source>
        <dbReference type="Proteomes" id="UP000252530"/>
    </source>
</evidence>
<feature type="compositionally biased region" description="Basic and acidic residues" evidence="1">
    <location>
        <begin position="1"/>
        <end position="17"/>
    </location>
</feature>
<feature type="domain" description="LytR/CpsA/Psr regulator C-terminal" evidence="3">
    <location>
        <begin position="138"/>
        <end position="220"/>
    </location>
</feature>
<keyword evidence="2" id="KW-1133">Transmembrane helix</keyword>